<feature type="compositionally biased region" description="Acidic residues" evidence="1">
    <location>
        <begin position="31"/>
        <end position="55"/>
    </location>
</feature>
<evidence type="ECO:0000256" key="2">
    <source>
        <dbReference type="SAM" id="SignalP"/>
    </source>
</evidence>
<proteinExistence type="predicted"/>
<evidence type="ECO:0008006" key="5">
    <source>
        <dbReference type="Google" id="ProtNLM"/>
    </source>
</evidence>
<feature type="region of interest" description="Disordered" evidence="1">
    <location>
        <begin position="31"/>
        <end position="88"/>
    </location>
</feature>
<evidence type="ECO:0000313" key="4">
    <source>
        <dbReference type="Proteomes" id="UP001055940"/>
    </source>
</evidence>
<feature type="chain" id="PRO_5046447017" description="DUF4333 domain-containing protein" evidence="2">
    <location>
        <begin position="25"/>
        <end position="222"/>
    </location>
</feature>
<dbReference type="RefSeq" id="WP_254419027.1">
    <property type="nucleotide sequence ID" value="NZ_BAAAJB010000018.1"/>
</dbReference>
<protein>
    <recommendedName>
        <fullName evidence="5">DUF4333 domain-containing protein</fullName>
    </recommendedName>
</protein>
<dbReference type="PROSITE" id="PS51257">
    <property type="entry name" value="PROKAR_LIPOPROTEIN"/>
    <property type="match status" value="1"/>
</dbReference>
<dbReference type="Proteomes" id="UP001055940">
    <property type="component" value="Chromosome"/>
</dbReference>
<accession>A0ABY5D682</accession>
<reference evidence="3" key="1">
    <citation type="submission" date="2022-06" db="EMBL/GenBank/DDBJ databases">
        <authorList>
            <person name="Ping M."/>
        </authorList>
    </citation>
    <scope>NUCLEOTIDE SEQUENCE</scope>
    <source>
        <strain evidence="3">JCM11759T</strain>
    </source>
</reference>
<dbReference type="EMBL" id="CP099837">
    <property type="protein sequence ID" value="USY19879.1"/>
    <property type="molecule type" value="Genomic_DNA"/>
</dbReference>
<evidence type="ECO:0000256" key="1">
    <source>
        <dbReference type="SAM" id="MobiDB-lite"/>
    </source>
</evidence>
<feature type="signal peptide" evidence="2">
    <location>
        <begin position="1"/>
        <end position="24"/>
    </location>
</feature>
<evidence type="ECO:0000313" key="3">
    <source>
        <dbReference type="EMBL" id="USY19879.1"/>
    </source>
</evidence>
<gene>
    <name evidence="3" type="ORF">NE857_32430</name>
</gene>
<keyword evidence="4" id="KW-1185">Reference proteome</keyword>
<sequence length="222" mass="23564">MLISARRHRLALGVAATGAVLALAACGADDPEPAEQEIAAAEDVEEEEESAEPDNGDFREGPVPDQAPEADEADLPPEPASDAPLGEILGWDGTERVSSFAKVGDPDATADCPEIEGEEGESATCTITYLGEELEYSINVQSGGFMLNYTWELSGAPLQRDIVEDTLRVRAETEQVRCDMDEVILVAPGDDDVASCEALVDDTTRDYSVSIGDVGTLSVFQV</sequence>
<organism evidence="3 4">
    <name type="scientific">Nocardiopsis exhalans</name>
    <dbReference type="NCBI Taxonomy" id="163604"/>
    <lineage>
        <taxon>Bacteria</taxon>
        <taxon>Bacillati</taxon>
        <taxon>Actinomycetota</taxon>
        <taxon>Actinomycetes</taxon>
        <taxon>Streptosporangiales</taxon>
        <taxon>Nocardiopsidaceae</taxon>
        <taxon>Nocardiopsis</taxon>
    </lineage>
</organism>
<keyword evidence="2" id="KW-0732">Signal</keyword>
<name>A0ABY5D682_9ACTN</name>